<dbReference type="PANTHER" id="PTHR37310">
    <property type="entry name" value="CYTOPLASMIC PROTEIN-RELATED"/>
    <property type="match status" value="1"/>
</dbReference>
<dbReference type="Pfam" id="PF03860">
    <property type="entry name" value="Csp"/>
    <property type="match status" value="1"/>
</dbReference>
<reference evidence="1 2" key="1">
    <citation type="submission" date="2019-10" db="EMBL/GenBank/DDBJ databases">
        <authorList>
            <person name="Karimi E."/>
        </authorList>
    </citation>
    <scope>NUCLEOTIDE SEQUENCE [LARGE SCALE GENOMIC DNA]</scope>
    <source>
        <strain evidence="1">Exiguobacterium sp. 9Y</strain>
    </source>
</reference>
<protein>
    <submittedName>
        <fullName evidence="1">Uncharacterized cysteine-rich protein YhjQ</fullName>
    </submittedName>
</protein>
<dbReference type="PANTHER" id="PTHR37310:SF1">
    <property type="entry name" value="CYTOPLASMIC PROTEIN"/>
    <property type="match status" value="1"/>
</dbReference>
<dbReference type="Gene3D" id="1.20.1270.360">
    <property type="match status" value="1"/>
</dbReference>
<gene>
    <name evidence="1" type="primary">yhjQ</name>
    <name evidence="1" type="ORF">EXIGUO9Y_260058</name>
</gene>
<evidence type="ECO:0000313" key="2">
    <source>
        <dbReference type="Proteomes" id="UP000439752"/>
    </source>
</evidence>
<dbReference type="Proteomes" id="UP000439752">
    <property type="component" value="Unassembled WGS sequence"/>
</dbReference>
<dbReference type="CDD" id="cd08026">
    <property type="entry name" value="DUF326"/>
    <property type="match status" value="1"/>
</dbReference>
<dbReference type="InterPro" id="IPR044543">
    <property type="entry name" value="YHJQ-like"/>
</dbReference>
<sequence length="108" mass="11560">MMSENHQAVLTELNACIIACNACFDACLNEEHVAHMAGCIRLDRDCADMCGLLSQAIARNSSNVSVLAKACIEICRACAKECAGHDHDHCQKCAEACEACATACERLV</sequence>
<name>A0A653I9L2_9BACL</name>
<dbReference type="EMBL" id="CABWKQ010000019">
    <property type="protein sequence ID" value="VWX35619.1"/>
    <property type="molecule type" value="Genomic_DNA"/>
</dbReference>
<evidence type="ECO:0000313" key="1">
    <source>
        <dbReference type="EMBL" id="VWX35619.1"/>
    </source>
</evidence>
<keyword evidence="2" id="KW-1185">Reference proteome</keyword>
<dbReference type="AlphaFoldDB" id="A0A653I9L2"/>
<organism evidence="1 2">
    <name type="scientific">Exiguobacterium oxidotolerans</name>
    <dbReference type="NCBI Taxonomy" id="223958"/>
    <lineage>
        <taxon>Bacteria</taxon>
        <taxon>Bacillati</taxon>
        <taxon>Bacillota</taxon>
        <taxon>Bacilli</taxon>
        <taxon>Bacillales</taxon>
        <taxon>Bacillales Family XII. Incertae Sedis</taxon>
        <taxon>Exiguobacterium</taxon>
    </lineage>
</organism>
<dbReference type="RefSeq" id="WP_159173336.1">
    <property type="nucleotide sequence ID" value="NZ_LR732312.1"/>
</dbReference>
<dbReference type="InterPro" id="IPR005560">
    <property type="entry name" value="Csp_YhjQ"/>
</dbReference>
<accession>A0A653I9L2</accession>
<proteinExistence type="predicted"/>